<keyword evidence="2" id="KW-1185">Reference proteome</keyword>
<dbReference type="EMBL" id="KV722368">
    <property type="protein sequence ID" value="OCH92474.1"/>
    <property type="molecule type" value="Genomic_DNA"/>
</dbReference>
<reference evidence="1 2" key="1">
    <citation type="submission" date="2016-07" db="EMBL/GenBank/DDBJ databases">
        <title>Draft genome of the white-rot fungus Obba rivulosa 3A-2.</title>
        <authorList>
            <consortium name="DOE Joint Genome Institute"/>
            <person name="Miettinen O."/>
            <person name="Riley R."/>
            <person name="Acob R."/>
            <person name="Barry K."/>
            <person name="Cullen D."/>
            <person name="De Vries R."/>
            <person name="Hainaut M."/>
            <person name="Hatakka A."/>
            <person name="Henrissat B."/>
            <person name="Hilden K."/>
            <person name="Kuo R."/>
            <person name="Labutti K."/>
            <person name="Lipzen A."/>
            <person name="Makela M.R."/>
            <person name="Sandor L."/>
            <person name="Spatafora J.W."/>
            <person name="Grigoriev I.V."/>
            <person name="Hibbett D.S."/>
        </authorList>
    </citation>
    <scope>NUCLEOTIDE SEQUENCE [LARGE SCALE GENOMIC DNA]</scope>
    <source>
        <strain evidence="1 2">3A-2</strain>
    </source>
</reference>
<dbReference type="Proteomes" id="UP000250043">
    <property type="component" value="Unassembled WGS sequence"/>
</dbReference>
<accession>A0A8E2B1W4</accession>
<evidence type="ECO:0000313" key="1">
    <source>
        <dbReference type="EMBL" id="OCH92474.1"/>
    </source>
</evidence>
<proteinExistence type="predicted"/>
<protein>
    <submittedName>
        <fullName evidence="1">Uncharacterized protein</fullName>
    </submittedName>
</protein>
<evidence type="ECO:0000313" key="2">
    <source>
        <dbReference type="Proteomes" id="UP000250043"/>
    </source>
</evidence>
<organism evidence="1 2">
    <name type="scientific">Obba rivulosa</name>
    <dbReference type="NCBI Taxonomy" id="1052685"/>
    <lineage>
        <taxon>Eukaryota</taxon>
        <taxon>Fungi</taxon>
        <taxon>Dikarya</taxon>
        <taxon>Basidiomycota</taxon>
        <taxon>Agaricomycotina</taxon>
        <taxon>Agaricomycetes</taxon>
        <taxon>Polyporales</taxon>
        <taxon>Gelatoporiaceae</taxon>
        <taxon>Obba</taxon>
    </lineage>
</organism>
<sequence length="167" mass="17739">MNSAVTALIAGERTTVKTKAWLRGLTLAANEAAKALAWGSVLVGQASQDNEYGDISIWLGSGDYGKDHEKQILDAMGLSENLGEAEVTPVAVSPTTHLPEHVEFPPKQPEMEVLIGLLSELDEIHAFRVVDLIGKGGLTVHFLVGHLKGEGHTPGWAGLVGIEAEVK</sequence>
<dbReference type="AlphaFoldDB" id="A0A8E2B1W4"/>
<gene>
    <name evidence="1" type="ORF">OBBRIDRAFT_726697</name>
</gene>
<dbReference type="OrthoDB" id="10261040at2759"/>
<name>A0A8E2B1W4_9APHY</name>